<accession>A0A241PXK1</accession>
<proteinExistence type="predicted"/>
<evidence type="ECO:0000313" key="2">
    <source>
        <dbReference type="Proteomes" id="UP000197157"/>
    </source>
</evidence>
<geneLocation type="plasmid" evidence="1">
    <name>unnamed1</name>
</geneLocation>
<organism evidence="1 2">
    <name type="scientific">Salmonella enterica subsp. enterica serovar Macclesfield str. S-1643</name>
    <dbReference type="NCBI Taxonomy" id="1242107"/>
    <lineage>
        <taxon>Bacteria</taxon>
        <taxon>Pseudomonadati</taxon>
        <taxon>Pseudomonadota</taxon>
        <taxon>Gammaproteobacteria</taxon>
        <taxon>Enterobacterales</taxon>
        <taxon>Enterobacteriaceae</taxon>
        <taxon>Salmonella</taxon>
    </lineage>
</organism>
<dbReference type="InterPro" id="IPR036937">
    <property type="entry name" value="Adhesion_dom_fimbrial_sf"/>
</dbReference>
<protein>
    <recommendedName>
        <fullName evidence="3">Type 1 fimbrial protein</fullName>
    </recommendedName>
</protein>
<evidence type="ECO:0000313" key="1">
    <source>
        <dbReference type="EMBL" id="ASG19101.1"/>
    </source>
</evidence>
<dbReference type="Gene3D" id="2.60.40.1090">
    <property type="entry name" value="Fimbrial-type adhesion domain"/>
    <property type="match status" value="1"/>
</dbReference>
<evidence type="ECO:0008006" key="3">
    <source>
        <dbReference type="Google" id="ProtNLM"/>
    </source>
</evidence>
<sequence length="95" mass="10150">MSWKYQWLSGIAAIFLLLSLGIHETLADVNIIIRGTVIEPTCSVTGVDGNSQTEVDFGNVPLKAVGTVQAQRSLKMKVACDSAPVTLFVPLIMGC</sequence>
<dbReference type="AlphaFoldDB" id="A0A241PXK1"/>
<dbReference type="EMBL" id="CP022118">
    <property type="protein sequence ID" value="ASG19101.1"/>
    <property type="molecule type" value="Genomic_DNA"/>
</dbReference>
<dbReference type="GO" id="GO:0009289">
    <property type="term" value="C:pilus"/>
    <property type="evidence" value="ECO:0007669"/>
    <property type="project" value="InterPro"/>
</dbReference>
<gene>
    <name evidence="1" type="ORF">LFZ25_24920</name>
</gene>
<dbReference type="Proteomes" id="UP000197157">
    <property type="component" value="Plasmid unnamed1"/>
</dbReference>
<name>A0A241PXK1_SALET</name>
<keyword evidence="1" id="KW-0614">Plasmid</keyword>
<reference evidence="1 2" key="1">
    <citation type="submission" date="2017-06" db="EMBL/GenBank/DDBJ databases">
        <title>Salmonella reference genomes for public health.</title>
        <authorList>
            <person name="Robertson J."/>
            <person name="Yoshida C."/>
            <person name="Gurnik S."/>
            <person name="Nash J."/>
        </authorList>
    </citation>
    <scope>NUCLEOTIDE SEQUENCE [LARGE SCALE GENOMIC DNA]</scope>
    <source>
        <strain evidence="1 2">S-1643</strain>
        <plasmid evidence="2">Plasmid unnamed1</plasmid>
    </source>
</reference>
<dbReference type="GO" id="GO:0007155">
    <property type="term" value="P:cell adhesion"/>
    <property type="evidence" value="ECO:0007669"/>
    <property type="project" value="InterPro"/>
</dbReference>